<comment type="caution">
    <text evidence="12">The sequence shown here is derived from an EMBL/GenBank/DDBJ whole genome shotgun (WGS) entry which is preliminary data.</text>
</comment>
<feature type="domain" description="Histidine kinase" evidence="8">
    <location>
        <begin position="747"/>
        <end position="950"/>
    </location>
</feature>
<evidence type="ECO:0000259" key="9">
    <source>
        <dbReference type="PROSITE" id="PS50110"/>
    </source>
</evidence>
<dbReference type="PROSITE" id="PS50109">
    <property type="entry name" value="HIS_KIN"/>
    <property type="match status" value="1"/>
</dbReference>
<dbReference type="EC" id="2.7.13.3" evidence="2"/>
<evidence type="ECO:0000256" key="1">
    <source>
        <dbReference type="ARBA" id="ARBA00000085"/>
    </source>
</evidence>
<dbReference type="InterPro" id="IPR016120">
    <property type="entry name" value="Sig_transdc_His_kin_SpoOB"/>
</dbReference>
<evidence type="ECO:0000256" key="4">
    <source>
        <dbReference type="ARBA" id="ARBA00022679"/>
    </source>
</evidence>
<dbReference type="InParanoid" id="A0A1Q6DSD5"/>
<dbReference type="CDD" id="cd00075">
    <property type="entry name" value="HATPase"/>
    <property type="match status" value="1"/>
</dbReference>
<keyword evidence="4" id="KW-0808">Transferase</keyword>
<dbReference type="SMART" id="SM00091">
    <property type="entry name" value="PAS"/>
    <property type="match status" value="5"/>
</dbReference>
<dbReference type="InterPro" id="IPR001610">
    <property type="entry name" value="PAC"/>
</dbReference>
<feature type="domain" description="PAC" evidence="11">
    <location>
        <begin position="314"/>
        <end position="368"/>
    </location>
</feature>
<dbReference type="InterPro" id="IPR005467">
    <property type="entry name" value="His_kinase_dom"/>
</dbReference>
<dbReference type="InterPro" id="IPR013767">
    <property type="entry name" value="PAS_fold"/>
</dbReference>
<dbReference type="Gene3D" id="1.10.287.130">
    <property type="match status" value="1"/>
</dbReference>
<dbReference type="InterPro" id="IPR011006">
    <property type="entry name" value="CheY-like_superfamily"/>
</dbReference>
<dbReference type="Pfam" id="PF13426">
    <property type="entry name" value="PAS_9"/>
    <property type="match status" value="2"/>
</dbReference>
<dbReference type="GO" id="GO:0000155">
    <property type="term" value="F:phosphorelay sensor kinase activity"/>
    <property type="evidence" value="ECO:0007669"/>
    <property type="project" value="InterPro"/>
</dbReference>
<feature type="domain" description="PAC" evidence="11">
    <location>
        <begin position="565"/>
        <end position="615"/>
    </location>
</feature>
<evidence type="ECO:0000256" key="3">
    <source>
        <dbReference type="ARBA" id="ARBA00022553"/>
    </source>
</evidence>
<dbReference type="Pfam" id="PF00072">
    <property type="entry name" value="Response_reg"/>
    <property type="match status" value="1"/>
</dbReference>
<dbReference type="Pfam" id="PF14689">
    <property type="entry name" value="SPOB_a"/>
    <property type="match status" value="1"/>
</dbReference>
<dbReference type="Gene3D" id="3.30.565.10">
    <property type="entry name" value="Histidine kinase-like ATPase, C-terminal domain"/>
    <property type="match status" value="1"/>
</dbReference>
<evidence type="ECO:0000256" key="5">
    <source>
        <dbReference type="ARBA" id="ARBA00022777"/>
    </source>
</evidence>
<dbReference type="InterPro" id="IPR000700">
    <property type="entry name" value="PAS-assoc_C"/>
</dbReference>
<gene>
    <name evidence="12" type="ORF">BTN85_1933</name>
</gene>
<dbReference type="InterPro" id="IPR003594">
    <property type="entry name" value="HATPase_dom"/>
</dbReference>
<feature type="modified residue" description="4-aspartylphosphate" evidence="6">
    <location>
        <position position="54"/>
    </location>
</feature>
<dbReference type="InterPro" id="IPR035965">
    <property type="entry name" value="PAS-like_dom_sf"/>
</dbReference>
<dbReference type="InterPro" id="IPR052162">
    <property type="entry name" value="Sensor_kinase/Photoreceptor"/>
</dbReference>
<dbReference type="AlphaFoldDB" id="A0A1Q6DSD5"/>
<feature type="domain" description="PAS" evidence="10">
    <location>
        <begin position="369"/>
        <end position="442"/>
    </location>
</feature>
<proteinExistence type="predicted"/>
<dbReference type="Gene3D" id="3.40.50.2300">
    <property type="match status" value="1"/>
</dbReference>
<dbReference type="Pfam" id="PF02518">
    <property type="entry name" value="HATPase_c"/>
    <property type="match status" value="1"/>
</dbReference>
<feature type="domain" description="PAS" evidence="10">
    <location>
        <begin position="140"/>
        <end position="185"/>
    </location>
</feature>
<feature type="domain" description="PAC" evidence="11">
    <location>
        <begin position="443"/>
        <end position="495"/>
    </location>
</feature>
<dbReference type="PROSITE" id="PS50113">
    <property type="entry name" value="PAC"/>
    <property type="match status" value="4"/>
</dbReference>
<dbReference type="SUPFAM" id="SSF52172">
    <property type="entry name" value="CheY-like"/>
    <property type="match status" value="1"/>
</dbReference>
<name>A0A1Q6DSD5_METT1</name>
<evidence type="ECO:0000259" key="10">
    <source>
        <dbReference type="PROSITE" id="PS50112"/>
    </source>
</evidence>
<dbReference type="Proteomes" id="UP000185744">
    <property type="component" value="Unassembled WGS sequence"/>
</dbReference>
<evidence type="ECO:0000259" key="11">
    <source>
        <dbReference type="PROSITE" id="PS50113"/>
    </source>
</evidence>
<dbReference type="InterPro" id="IPR039506">
    <property type="entry name" value="SPOB_a"/>
</dbReference>
<keyword evidence="13" id="KW-1185">Reference proteome</keyword>
<feature type="domain" description="Response regulatory" evidence="9">
    <location>
        <begin position="3"/>
        <end position="120"/>
    </location>
</feature>
<dbReference type="STRING" id="1903181.BTN85_1933"/>
<keyword evidence="7" id="KW-0175">Coiled coil</keyword>
<dbReference type="SMART" id="SM00448">
    <property type="entry name" value="REC"/>
    <property type="match status" value="1"/>
</dbReference>
<dbReference type="InterPro" id="IPR000014">
    <property type="entry name" value="PAS"/>
</dbReference>
<keyword evidence="3 6" id="KW-0597">Phosphoprotein</keyword>
<dbReference type="PROSITE" id="PS50110">
    <property type="entry name" value="RESPONSE_REGULATORY"/>
    <property type="match status" value="1"/>
</dbReference>
<dbReference type="SUPFAM" id="SSF55785">
    <property type="entry name" value="PYP-like sensor domain (PAS domain)"/>
    <property type="match status" value="5"/>
</dbReference>
<dbReference type="Gene3D" id="3.30.450.20">
    <property type="entry name" value="PAS domain"/>
    <property type="match status" value="5"/>
</dbReference>
<dbReference type="InterPro" id="IPR036890">
    <property type="entry name" value="HATPase_C_sf"/>
</dbReference>
<dbReference type="SUPFAM" id="SSF55890">
    <property type="entry name" value="Sporulation response regulatory protein Spo0B"/>
    <property type="match status" value="1"/>
</dbReference>
<dbReference type="InterPro" id="IPR013655">
    <property type="entry name" value="PAS_fold_3"/>
</dbReference>
<evidence type="ECO:0000256" key="7">
    <source>
        <dbReference type="SAM" id="Coils"/>
    </source>
</evidence>
<dbReference type="CDD" id="cd00130">
    <property type="entry name" value="PAS"/>
    <property type="match status" value="4"/>
</dbReference>
<dbReference type="Pfam" id="PF00989">
    <property type="entry name" value="PAS"/>
    <property type="match status" value="1"/>
</dbReference>
<dbReference type="PROSITE" id="PS50112">
    <property type="entry name" value="PAS"/>
    <property type="match status" value="4"/>
</dbReference>
<evidence type="ECO:0000259" key="8">
    <source>
        <dbReference type="PROSITE" id="PS50109"/>
    </source>
</evidence>
<dbReference type="CDD" id="cd00156">
    <property type="entry name" value="REC"/>
    <property type="match status" value="1"/>
</dbReference>
<protein>
    <recommendedName>
        <fullName evidence="2">histidine kinase</fullName>
        <ecNumber evidence="2">2.7.13.3</ecNumber>
    </recommendedName>
</protein>
<reference evidence="12" key="1">
    <citation type="submission" date="2016-12" db="EMBL/GenBank/DDBJ databases">
        <title>Discovery of methanogenic haloarchaea.</title>
        <authorList>
            <person name="Sorokin D.Y."/>
            <person name="Makarova K.S."/>
            <person name="Abbas B."/>
            <person name="Ferrer M."/>
            <person name="Golyshin P.N."/>
        </authorList>
    </citation>
    <scope>NUCLEOTIDE SEQUENCE [LARGE SCALE GENOMIC DNA]</scope>
    <source>
        <strain evidence="12">HMET1</strain>
    </source>
</reference>
<dbReference type="SMART" id="SM00086">
    <property type="entry name" value="PAC"/>
    <property type="match status" value="5"/>
</dbReference>
<organism evidence="12 13">
    <name type="scientific">Methanohalarchaeum thermophilum</name>
    <dbReference type="NCBI Taxonomy" id="1903181"/>
    <lineage>
        <taxon>Archaea</taxon>
        <taxon>Methanobacteriati</taxon>
        <taxon>Methanobacteriota</taxon>
        <taxon>Methanonatronarchaeia</taxon>
        <taxon>Methanonatronarchaeales</taxon>
        <taxon>Methanonatronarchaeaceae</taxon>
        <taxon>Candidatus Methanohalarchaeum</taxon>
    </lineage>
</organism>
<keyword evidence="5 12" id="KW-0418">Kinase</keyword>
<evidence type="ECO:0000313" key="13">
    <source>
        <dbReference type="Proteomes" id="UP000185744"/>
    </source>
</evidence>
<comment type="catalytic activity">
    <reaction evidence="1">
        <text>ATP + protein L-histidine = ADP + protein N-phospho-L-histidine.</text>
        <dbReference type="EC" id="2.7.13.3"/>
    </reaction>
</comment>
<dbReference type="EMBL" id="MSDW01000002">
    <property type="protein sequence ID" value="OKY77285.1"/>
    <property type="molecule type" value="Genomic_DNA"/>
</dbReference>
<sequence length="950" mass="110651">MIDVLIVDDEKSFLELTKTYLEKEDDRLDVDTYSSPVDAFDCVKKGDYDCVVCDYQMPEMNGIELLRKIREDLDSDLPFIVFTGKSREEIAIDALNYGADRYIQKGGEPKSQFSVLAKAIKQESEYYKTKERLELTNFSLQNASIGALWISPGGVIRYANKEICSNLGYDRSELVGKTVGEINPEYSRDRPDIWSELKDEGEIVFRTKHVTKDGDIYPVEVHSHYLKRDGKEYEFAFTQDISDIKEKKEMFQEMLDGLPDVVGFQKPDHTIIRYNQTGYDLLDVSPEEARGTKCYRLLGREVECEECATKKALKSKDVECLEKYQSELDMHLKITANPVLDEQEEVKYIIEHLHDISDRKEAEEEIKKTKRRYQNLFEKAGDGVAVISLEDGHGEILESNETFADMLGYGREELIGKDVHDFIVKEDDLMGKEMHEEKLKKGETVRFNEKKETKGGREIWTEVVATPIDYNDQKAVLGINRDITQEKDRKQKLKGYRRVVDRSDHSIAVINKKREFVFANPQYREFLGLNEKERLEGRKLDDFFEERKNRDIKERIKKCFNGERIQYETTITKNKEEKSFEVRFYPITNDNKTKKSVMILTDITERKKAEKDLKEAKNILEKSPVITFSWKNEKGWPAEFVSSNVDNIFGYTKNEFKSNKILYKDLIHPSDRERVQKEVKEASKKGKKEFTHKPYRVKTKNGDTRIVRDWTSIERDSDGKIRRYKGIIRDITKQKKAEEKEKFLHSLLRHDLSNKIQVIKGYLELLQEEPEQKPEHIKKALKTCKSSEDIIEKVRTLRKIEEEEENKEININNILKDAIEKNQDLAKEKNIKLQKNYPKKIHRVKGGKLLKELFNNLIENAIKHSKGNKIQINCKTRENKVICSIEDDGKGIPDKKKKKIFHKGYKHGETAGTGLGLYLAKEITKNYNGKIEVKDSKLGGTKFNVYLKKA</sequence>
<dbReference type="NCBIfam" id="TIGR00229">
    <property type="entry name" value="sensory_box"/>
    <property type="match status" value="4"/>
</dbReference>
<dbReference type="PANTHER" id="PTHR43304">
    <property type="entry name" value="PHYTOCHROME-LIKE PROTEIN CPH1"/>
    <property type="match status" value="1"/>
</dbReference>
<dbReference type="Pfam" id="PF08447">
    <property type="entry name" value="PAS_3"/>
    <property type="match status" value="1"/>
</dbReference>
<dbReference type="InterPro" id="IPR001789">
    <property type="entry name" value="Sig_transdc_resp-reg_receiver"/>
</dbReference>
<dbReference type="SUPFAM" id="SSF55874">
    <property type="entry name" value="ATPase domain of HSP90 chaperone/DNA topoisomerase II/histidine kinase"/>
    <property type="match status" value="1"/>
</dbReference>
<feature type="coiled-coil region" evidence="7">
    <location>
        <begin position="797"/>
        <end position="836"/>
    </location>
</feature>
<dbReference type="Pfam" id="PF08448">
    <property type="entry name" value="PAS_4"/>
    <property type="match status" value="1"/>
</dbReference>
<feature type="domain" description="PAS" evidence="10">
    <location>
        <begin position="492"/>
        <end position="563"/>
    </location>
</feature>
<evidence type="ECO:0000313" key="12">
    <source>
        <dbReference type="EMBL" id="OKY77285.1"/>
    </source>
</evidence>
<feature type="domain" description="PAC" evidence="11">
    <location>
        <begin position="691"/>
        <end position="743"/>
    </location>
</feature>
<evidence type="ECO:0000256" key="2">
    <source>
        <dbReference type="ARBA" id="ARBA00012438"/>
    </source>
</evidence>
<dbReference type="InterPro" id="IPR013656">
    <property type="entry name" value="PAS_4"/>
</dbReference>
<dbReference type="InterPro" id="IPR004358">
    <property type="entry name" value="Sig_transdc_His_kin-like_C"/>
</dbReference>
<dbReference type="PANTHER" id="PTHR43304:SF1">
    <property type="entry name" value="PAC DOMAIN-CONTAINING PROTEIN"/>
    <property type="match status" value="1"/>
</dbReference>
<evidence type="ECO:0000256" key="6">
    <source>
        <dbReference type="PROSITE-ProRule" id="PRU00169"/>
    </source>
</evidence>
<accession>A0A1Q6DSD5</accession>
<dbReference type="SMART" id="SM00387">
    <property type="entry name" value="HATPase_c"/>
    <property type="match status" value="1"/>
</dbReference>
<feature type="domain" description="PAS" evidence="10">
    <location>
        <begin position="632"/>
        <end position="686"/>
    </location>
</feature>
<dbReference type="PRINTS" id="PR00344">
    <property type="entry name" value="BCTRLSENSOR"/>
</dbReference>